<keyword evidence="4" id="KW-0808">Transferase</keyword>
<dbReference type="GO" id="GO:0016757">
    <property type="term" value="F:glycosyltransferase activity"/>
    <property type="evidence" value="ECO:0007669"/>
    <property type="project" value="UniProtKB-KW"/>
</dbReference>
<evidence type="ECO:0000313" key="12">
    <source>
        <dbReference type="EMBL" id="SEJ41085.1"/>
    </source>
</evidence>
<dbReference type="GO" id="GO:0008360">
    <property type="term" value="P:regulation of cell shape"/>
    <property type="evidence" value="ECO:0007669"/>
    <property type="project" value="UniProtKB-UniRule"/>
</dbReference>
<keyword evidence="10" id="KW-0732">Signal</keyword>
<comment type="pathway">
    <text evidence="1 9">Cell wall biogenesis; peptidoglycan biosynthesis.</text>
</comment>
<feature type="signal peptide" evidence="10">
    <location>
        <begin position="1"/>
        <end position="24"/>
    </location>
</feature>
<protein>
    <submittedName>
        <fullName evidence="12">Lipoprotein-anchoring transpeptidase ErfK/SrfK</fullName>
    </submittedName>
</protein>
<organism evidence="12 13">
    <name type="scientific">Marinovum algicola</name>
    <dbReference type="NCBI Taxonomy" id="42444"/>
    <lineage>
        <taxon>Bacteria</taxon>
        <taxon>Pseudomonadati</taxon>
        <taxon>Pseudomonadota</taxon>
        <taxon>Alphaproteobacteria</taxon>
        <taxon>Rhodobacterales</taxon>
        <taxon>Roseobacteraceae</taxon>
        <taxon>Marinovum</taxon>
    </lineage>
</organism>
<dbReference type="EMBL" id="FNYY01000005">
    <property type="protein sequence ID" value="SEJ41085.1"/>
    <property type="molecule type" value="Genomic_DNA"/>
</dbReference>
<feature type="chain" id="PRO_5037331105" evidence="10">
    <location>
        <begin position="25"/>
        <end position="186"/>
    </location>
</feature>
<comment type="caution">
    <text evidence="12">The sequence shown here is derived from an EMBL/GenBank/DDBJ whole genome shotgun (WGS) entry which is preliminary data.</text>
</comment>
<keyword evidence="5" id="KW-0378">Hydrolase</keyword>
<dbReference type="GO" id="GO:0071555">
    <property type="term" value="P:cell wall organization"/>
    <property type="evidence" value="ECO:0007669"/>
    <property type="project" value="UniProtKB-UniRule"/>
</dbReference>
<keyword evidence="7 9" id="KW-0573">Peptidoglycan synthesis</keyword>
<gene>
    <name evidence="12" type="ORF">SAMN04487940_105259</name>
</gene>
<dbReference type="PROSITE" id="PS52029">
    <property type="entry name" value="LD_TPASE"/>
    <property type="match status" value="1"/>
</dbReference>
<dbReference type="PANTHER" id="PTHR30582">
    <property type="entry name" value="L,D-TRANSPEPTIDASE"/>
    <property type="match status" value="1"/>
</dbReference>
<keyword evidence="6 9" id="KW-0133">Cell shape</keyword>
<dbReference type="SUPFAM" id="SSF141523">
    <property type="entry name" value="L,D-transpeptidase catalytic domain-like"/>
    <property type="match status" value="1"/>
</dbReference>
<evidence type="ECO:0000256" key="8">
    <source>
        <dbReference type="ARBA" id="ARBA00023316"/>
    </source>
</evidence>
<sequence length="186" mass="20408">MRISRRAFFGTAAAALALPSLARAQVRLDPKFAPQYVRVRADMAPGQIVVLQKSRFLYFIEDPGRALRYGISVGRTGLEFSGTGVIQAKKEWPTWRPTDAMIEREPQTYGRFKGNDYVQPGGPGNPLGARAMYLFQNGVNTFAAIHGTDNLASIGKAASNGCFRMANDHVMDLYPRIPLGTTVTVL</sequence>
<dbReference type="RefSeq" id="WP_074836392.1">
    <property type="nucleotide sequence ID" value="NZ_CATLQZ010000008.1"/>
</dbReference>
<evidence type="ECO:0000256" key="4">
    <source>
        <dbReference type="ARBA" id="ARBA00022679"/>
    </source>
</evidence>
<proteinExistence type="inferred from homology"/>
<dbReference type="CDD" id="cd16913">
    <property type="entry name" value="YkuD_like"/>
    <property type="match status" value="1"/>
</dbReference>
<dbReference type="InterPro" id="IPR006311">
    <property type="entry name" value="TAT_signal"/>
</dbReference>
<feature type="active site" description="Nucleophile" evidence="9">
    <location>
        <position position="162"/>
    </location>
</feature>
<comment type="similarity">
    <text evidence="2">Belongs to the YkuD family.</text>
</comment>
<dbReference type="GO" id="GO:0071972">
    <property type="term" value="F:peptidoglycan L,D-transpeptidase activity"/>
    <property type="evidence" value="ECO:0007669"/>
    <property type="project" value="TreeGrafter"/>
</dbReference>
<dbReference type="PANTHER" id="PTHR30582:SF24">
    <property type="entry name" value="L,D-TRANSPEPTIDASE ERFK_SRFK-RELATED"/>
    <property type="match status" value="1"/>
</dbReference>
<keyword evidence="13" id="KW-1185">Reference proteome</keyword>
<feature type="domain" description="L,D-TPase catalytic" evidence="11">
    <location>
        <begin position="46"/>
        <end position="186"/>
    </location>
</feature>
<evidence type="ECO:0000256" key="10">
    <source>
        <dbReference type="SAM" id="SignalP"/>
    </source>
</evidence>
<evidence type="ECO:0000256" key="3">
    <source>
        <dbReference type="ARBA" id="ARBA00022676"/>
    </source>
</evidence>
<dbReference type="GO" id="GO:0018104">
    <property type="term" value="P:peptidoglycan-protein cross-linking"/>
    <property type="evidence" value="ECO:0007669"/>
    <property type="project" value="TreeGrafter"/>
</dbReference>
<evidence type="ECO:0000256" key="9">
    <source>
        <dbReference type="PROSITE-ProRule" id="PRU01373"/>
    </source>
</evidence>
<dbReference type="InterPro" id="IPR038063">
    <property type="entry name" value="Transpep_catalytic_dom"/>
</dbReference>
<evidence type="ECO:0000259" key="11">
    <source>
        <dbReference type="PROSITE" id="PS52029"/>
    </source>
</evidence>
<feature type="active site" description="Proton donor/acceptor" evidence="9">
    <location>
        <position position="146"/>
    </location>
</feature>
<dbReference type="InterPro" id="IPR005490">
    <property type="entry name" value="LD_TPept_cat_dom"/>
</dbReference>
<keyword evidence="3" id="KW-0328">Glycosyltransferase</keyword>
<keyword evidence="12" id="KW-0449">Lipoprotein</keyword>
<dbReference type="PROSITE" id="PS51318">
    <property type="entry name" value="TAT"/>
    <property type="match status" value="1"/>
</dbReference>
<evidence type="ECO:0000256" key="5">
    <source>
        <dbReference type="ARBA" id="ARBA00022801"/>
    </source>
</evidence>
<name>A0A975W9R8_9RHOB</name>
<dbReference type="Proteomes" id="UP000182932">
    <property type="component" value="Unassembled WGS sequence"/>
</dbReference>
<evidence type="ECO:0000256" key="1">
    <source>
        <dbReference type="ARBA" id="ARBA00004752"/>
    </source>
</evidence>
<dbReference type="InterPro" id="IPR050979">
    <property type="entry name" value="LD-transpeptidase"/>
</dbReference>
<dbReference type="Pfam" id="PF03734">
    <property type="entry name" value="YkuD"/>
    <property type="match status" value="1"/>
</dbReference>
<keyword evidence="8 9" id="KW-0961">Cell wall biogenesis/degradation</keyword>
<evidence type="ECO:0000256" key="7">
    <source>
        <dbReference type="ARBA" id="ARBA00022984"/>
    </source>
</evidence>
<evidence type="ECO:0000256" key="6">
    <source>
        <dbReference type="ARBA" id="ARBA00022960"/>
    </source>
</evidence>
<dbReference type="AlphaFoldDB" id="A0A975W9R8"/>
<accession>A0A975W9R8</accession>
<dbReference type="GO" id="GO:0005576">
    <property type="term" value="C:extracellular region"/>
    <property type="evidence" value="ECO:0007669"/>
    <property type="project" value="TreeGrafter"/>
</dbReference>
<reference evidence="12 13" key="1">
    <citation type="submission" date="2016-10" db="EMBL/GenBank/DDBJ databases">
        <authorList>
            <person name="Varghese N."/>
            <person name="Submissions S."/>
        </authorList>
    </citation>
    <scope>NUCLEOTIDE SEQUENCE [LARGE SCALE GENOMIC DNA]</scope>
    <source>
        <strain evidence="12 13">FF3</strain>
    </source>
</reference>
<evidence type="ECO:0000256" key="2">
    <source>
        <dbReference type="ARBA" id="ARBA00005992"/>
    </source>
</evidence>
<dbReference type="Gene3D" id="2.40.440.10">
    <property type="entry name" value="L,D-transpeptidase catalytic domain-like"/>
    <property type="match status" value="1"/>
</dbReference>
<evidence type="ECO:0000313" key="13">
    <source>
        <dbReference type="Proteomes" id="UP000182932"/>
    </source>
</evidence>
<dbReference type="GeneID" id="80818223"/>